<dbReference type="PANTHER" id="PTHR10826">
    <property type="entry name" value="COMPLEMENT COMPONENT 1"/>
    <property type="match status" value="1"/>
</dbReference>
<protein>
    <submittedName>
        <fullName evidence="1">Uncharacterized protein</fullName>
    </submittedName>
</protein>
<dbReference type="InterPro" id="IPR003428">
    <property type="entry name" value="MAM33"/>
</dbReference>
<comment type="caution">
    <text evidence="1">The sequence shown here is derived from an EMBL/GenBank/DDBJ whole genome shotgun (WGS) entry which is preliminary data.</text>
</comment>
<evidence type="ECO:0000313" key="2">
    <source>
        <dbReference type="Proteomes" id="UP000689195"/>
    </source>
</evidence>
<dbReference type="Proteomes" id="UP000689195">
    <property type="component" value="Unassembled WGS sequence"/>
</dbReference>
<organism evidence="1 2">
    <name type="scientific">Paramecium pentaurelia</name>
    <dbReference type="NCBI Taxonomy" id="43138"/>
    <lineage>
        <taxon>Eukaryota</taxon>
        <taxon>Sar</taxon>
        <taxon>Alveolata</taxon>
        <taxon>Ciliophora</taxon>
        <taxon>Intramacronucleata</taxon>
        <taxon>Oligohymenophorea</taxon>
        <taxon>Peniculida</taxon>
        <taxon>Parameciidae</taxon>
        <taxon>Paramecium</taxon>
    </lineage>
</organism>
<sequence>MLRFISFSRFSNISMARGTLFKTISKEYKYEYHQYEQEPTLMKQIKHLGFQLIDDPKTNKVTFNKEFSSKKISIEFRGTPPPLEGKIKVSKEDQSISQNPKYQDKIQQKIQETKQELELGILSVDYTVLIETEKGEAIAFECNTSNQTTFINYVQPVYDIQEYKTRSKYRKFLRDYPGPEINKLDEQLKQSLYTYLESYGINQSLNALIEAYSIDKEQRLYMEFLKSMENFLAV</sequence>
<dbReference type="EMBL" id="CAJJDO010000040">
    <property type="protein sequence ID" value="CAD8164028.1"/>
    <property type="molecule type" value="Genomic_DNA"/>
</dbReference>
<dbReference type="PANTHER" id="PTHR10826:SF1">
    <property type="entry name" value="COMPLEMENT COMPONENT 1 Q SUBCOMPONENT-BINDING PROTEIN, MITOCHONDRIAL"/>
    <property type="match status" value="1"/>
</dbReference>
<dbReference type="FunFam" id="3.10.280.10:FF:000013">
    <property type="entry name" value="Uncharacterized protein"/>
    <property type="match status" value="1"/>
</dbReference>
<dbReference type="AlphaFoldDB" id="A0A8S1UGB2"/>
<accession>A0A8S1UGB2</accession>
<keyword evidence="2" id="KW-1185">Reference proteome</keyword>
<dbReference type="OrthoDB" id="278212at2759"/>
<dbReference type="GO" id="GO:0005759">
    <property type="term" value="C:mitochondrial matrix"/>
    <property type="evidence" value="ECO:0007669"/>
    <property type="project" value="InterPro"/>
</dbReference>
<proteinExistence type="predicted"/>
<evidence type="ECO:0000313" key="1">
    <source>
        <dbReference type="EMBL" id="CAD8164028.1"/>
    </source>
</evidence>
<name>A0A8S1UGB2_9CILI</name>
<gene>
    <name evidence="1" type="ORF">PPENT_87.1.T0400186</name>
</gene>
<reference evidence="1" key="1">
    <citation type="submission" date="2021-01" db="EMBL/GenBank/DDBJ databases">
        <authorList>
            <consortium name="Genoscope - CEA"/>
            <person name="William W."/>
        </authorList>
    </citation>
    <scope>NUCLEOTIDE SEQUENCE</scope>
</reference>
<dbReference type="Pfam" id="PF02330">
    <property type="entry name" value="MAM33"/>
    <property type="match status" value="1"/>
</dbReference>